<dbReference type="STRING" id="4615.A0A199V9R5"/>
<organism evidence="2 3">
    <name type="scientific">Ananas comosus</name>
    <name type="common">Pineapple</name>
    <name type="synonym">Ananas ananas</name>
    <dbReference type="NCBI Taxonomy" id="4615"/>
    <lineage>
        <taxon>Eukaryota</taxon>
        <taxon>Viridiplantae</taxon>
        <taxon>Streptophyta</taxon>
        <taxon>Embryophyta</taxon>
        <taxon>Tracheophyta</taxon>
        <taxon>Spermatophyta</taxon>
        <taxon>Magnoliopsida</taxon>
        <taxon>Liliopsida</taxon>
        <taxon>Poales</taxon>
        <taxon>Bromeliaceae</taxon>
        <taxon>Bromelioideae</taxon>
        <taxon>Ananas</taxon>
    </lineage>
</organism>
<sequence length="77" mass="8771">MYAMKSDSPNKLLYWAKDHLRAHPEHKERLQGRIPLGADFEAKVQKLVELGFDRNSVIQALKLFNGNEDQAAGFLFG</sequence>
<dbReference type="CDD" id="cd14309">
    <property type="entry name" value="UBA_scDdi1_like"/>
    <property type="match status" value="1"/>
</dbReference>
<proteinExistence type="predicted"/>
<evidence type="ECO:0000313" key="2">
    <source>
        <dbReference type="EMBL" id="OAY73829.1"/>
    </source>
</evidence>
<dbReference type="EMBL" id="LSRQ01002578">
    <property type="protein sequence ID" value="OAY73829.1"/>
    <property type="molecule type" value="Genomic_DNA"/>
</dbReference>
<dbReference type="InterPro" id="IPR015940">
    <property type="entry name" value="UBA"/>
</dbReference>
<comment type="caution">
    <text evidence="2">The sequence shown here is derived from an EMBL/GenBank/DDBJ whole genome shotgun (WGS) entry which is preliminary data.</text>
</comment>
<gene>
    <name evidence="2" type="ORF">ACMD2_25321</name>
</gene>
<reference evidence="2 3" key="1">
    <citation type="journal article" date="2016" name="DNA Res.">
        <title>The draft genome of MD-2 pineapple using hybrid error correction of long reads.</title>
        <authorList>
            <person name="Redwan R.M."/>
            <person name="Saidin A."/>
            <person name="Kumar S.V."/>
        </authorList>
    </citation>
    <scope>NUCLEOTIDE SEQUENCE [LARGE SCALE GENOMIC DNA]</scope>
    <source>
        <strain evidence="3">cv. MD2</strain>
        <tissue evidence="2">Leaf</tissue>
    </source>
</reference>
<name>A0A199V9R5_ANACO</name>
<feature type="domain" description="UBA" evidence="1">
    <location>
        <begin position="37"/>
        <end position="77"/>
    </location>
</feature>
<evidence type="ECO:0000313" key="3">
    <source>
        <dbReference type="Proteomes" id="UP000092600"/>
    </source>
</evidence>
<accession>A0A199V9R5</accession>
<protein>
    <recommendedName>
        <fullName evidence="1">UBA domain-containing protein</fullName>
    </recommendedName>
</protein>
<dbReference type="PROSITE" id="PS50030">
    <property type="entry name" value="UBA"/>
    <property type="match status" value="1"/>
</dbReference>
<dbReference type="Pfam" id="PF00627">
    <property type="entry name" value="UBA"/>
    <property type="match status" value="1"/>
</dbReference>
<evidence type="ECO:0000259" key="1">
    <source>
        <dbReference type="PROSITE" id="PS50030"/>
    </source>
</evidence>
<dbReference type="Gene3D" id="1.10.8.10">
    <property type="entry name" value="DNA helicase RuvA subunit, C-terminal domain"/>
    <property type="match status" value="1"/>
</dbReference>
<dbReference type="SMART" id="SM00165">
    <property type="entry name" value="UBA"/>
    <property type="match status" value="1"/>
</dbReference>
<dbReference type="AlphaFoldDB" id="A0A199V9R5"/>
<dbReference type="Proteomes" id="UP000092600">
    <property type="component" value="Unassembled WGS sequence"/>
</dbReference>
<dbReference type="SUPFAM" id="SSF46934">
    <property type="entry name" value="UBA-like"/>
    <property type="match status" value="1"/>
</dbReference>
<dbReference type="InterPro" id="IPR009060">
    <property type="entry name" value="UBA-like_sf"/>
</dbReference>